<comment type="caution">
    <text evidence="1">The sequence shown here is derived from an EMBL/GenBank/DDBJ whole genome shotgun (WGS) entry which is preliminary data.</text>
</comment>
<dbReference type="EMBL" id="JAUSUQ010000006">
    <property type="protein sequence ID" value="MDQ0339150.1"/>
    <property type="molecule type" value="Genomic_DNA"/>
</dbReference>
<protein>
    <recommendedName>
        <fullName evidence="3">DUF3866 family protein</fullName>
    </recommendedName>
</protein>
<dbReference type="RefSeq" id="WP_307338687.1">
    <property type="nucleotide sequence ID" value="NZ_JAUSUQ010000006.1"/>
</dbReference>
<accession>A0ABU0CUF2</accession>
<name>A0ABU0CUF2_9BACI</name>
<dbReference type="Proteomes" id="UP001232445">
    <property type="component" value="Unassembled WGS sequence"/>
</dbReference>
<organism evidence="1 2">
    <name type="scientific">Caldalkalibacillus uzonensis</name>
    <dbReference type="NCBI Taxonomy" id="353224"/>
    <lineage>
        <taxon>Bacteria</taxon>
        <taxon>Bacillati</taxon>
        <taxon>Bacillota</taxon>
        <taxon>Bacilli</taxon>
        <taxon>Bacillales</taxon>
        <taxon>Bacillaceae</taxon>
        <taxon>Caldalkalibacillus</taxon>
    </lineage>
</organism>
<evidence type="ECO:0000313" key="1">
    <source>
        <dbReference type="EMBL" id="MDQ0339150.1"/>
    </source>
</evidence>
<keyword evidence="2" id="KW-1185">Reference proteome</keyword>
<dbReference type="Pfam" id="PF12982">
    <property type="entry name" value="DUF3866"/>
    <property type="match status" value="1"/>
</dbReference>
<evidence type="ECO:0008006" key="3">
    <source>
        <dbReference type="Google" id="ProtNLM"/>
    </source>
</evidence>
<gene>
    <name evidence="1" type="ORF">J2S00_001936</name>
</gene>
<proteinExistence type="predicted"/>
<evidence type="ECO:0000313" key="2">
    <source>
        <dbReference type="Proteomes" id="UP001232445"/>
    </source>
</evidence>
<sequence>MIGFWGEVRQIELETDTIQQVLIWLESRQELIRAIHYRYAGHRLQNGERVLVNMSGVDLQLGTGGFGFVMATDIDWQAESPPPQHSALAGKDEHPRNFKLWPYAGRIIKLRYSPSQTPVQTAECEESEAHSLFCQPFSLQGRYVIAGELHSMLPVLAALLYCWQPERRIAYIMDDQAALHIGFSDHIRRLQKQVRLTTITYGQAVGGDVETVNVYTALEAAVKVVGADDIIITQGPGVVGTRTIRGFSGMQLAHWIHVIATSGGVPVVIPRIQWGDQRSRHKGLSEHTRYPLLAHTLAKACIPYPTQISTYYEDGRISDEILEEQMNQLREKHEVIPIPVYHFHRELEEALQWYGTVKTMGRSYADDPSFFAAVGAVFHFYRSSGKMTNDT</sequence>
<reference evidence="1 2" key="1">
    <citation type="submission" date="2023-07" db="EMBL/GenBank/DDBJ databases">
        <title>Genomic Encyclopedia of Type Strains, Phase IV (KMG-IV): sequencing the most valuable type-strain genomes for metagenomic binning, comparative biology and taxonomic classification.</title>
        <authorList>
            <person name="Goeker M."/>
        </authorList>
    </citation>
    <scope>NUCLEOTIDE SEQUENCE [LARGE SCALE GENOMIC DNA]</scope>
    <source>
        <strain evidence="1 2">DSM 17740</strain>
    </source>
</reference>
<dbReference type="InterPro" id="IPR024479">
    <property type="entry name" value="DUF3866"/>
</dbReference>